<dbReference type="InterPro" id="IPR012675">
    <property type="entry name" value="Beta-grasp_dom_sf"/>
</dbReference>
<dbReference type="Gene3D" id="3.10.20.30">
    <property type="match status" value="1"/>
</dbReference>
<dbReference type="InterPro" id="IPR002888">
    <property type="entry name" value="2Fe-2S-bd"/>
</dbReference>
<dbReference type="InterPro" id="IPR036884">
    <property type="entry name" value="2Fe-2S-bd_dom_sf"/>
</dbReference>
<dbReference type="Pfam" id="PF00111">
    <property type="entry name" value="Fer2"/>
    <property type="match status" value="1"/>
</dbReference>
<dbReference type="InterPro" id="IPR051452">
    <property type="entry name" value="Diverse_Oxidoreductases"/>
</dbReference>
<reference evidence="7" key="1">
    <citation type="submission" date="2022-06" db="EMBL/GenBank/DDBJ databases">
        <title>Aquibacillus sp. a new bacterium isolated from soil saline samples.</title>
        <authorList>
            <person name="Galisteo C."/>
            <person name="De La Haba R."/>
            <person name="Sanchez-Porro C."/>
            <person name="Ventosa A."/>
        </authorList>
    </citation>
    <scope>NUCLEOTIDE SEQUENCE</scope>
    <source>
        <strain evidence="7">JCM 12387</strain>
    </source>
</reference>
<gene>
    <name evidence="7" type="ORF">NC661_12430</name>
</gene>
<evidence type="ECO:0000256" key="2">
    <source>
        <dbReference type="ARBA" id="ARBA00022723"/>
    </source>
</evidence>
<keyword evidence="8" id="KW-1185">Reference proteome</keyword>
<evidence type="ECO:0000259" key="6">
    <source>
        <dbReference type="PROSITE" id="PS51085"/>
    </source>
</evidence>
<name>A0A9X4AII1_9BACI</name>
<dbReference type="InterPro" id="IPR001041">
    <property type="entry name" value="2Fe-2S_ferredoxin-type"/>
</dbReference>
<dbReference type="PANTHER" id="PTHR44379:SF7">
    <property type="entry name" value="XANTHINE DEHYDROGENASE SUBUNIT E-RELATED"/>
    <property type="match status" value="1"/>
</dbReference>
<sequence>MEESNTLSKTETEPVNEQTSISFSLNGEHMMLEVDPTRRLIDILRDDLALTGTKISCGIGRCGACSVLINNQLVNACLVMAYQVDESNITTIETIDKEKGTLPIIQRAFLEEGGFQCGYCTPGMIMAVKSLIDENPNPTEDEIRQALSGNLCRCTGYGGIIRSVERVIRDLQVEV</sequence>
<dbReference type="GO" id="GO:0051537">
    <property type="term" value="F:2 iron, 2 sulfur cluster binding"/>
    <property type="evidence" value="ECO:0007669"/>
    <property type="project" value="UniProtKB-KW"/>
</dbReference>
<dbReference type="Proteomes" id="UP001145072">
    <property type="component" value="Unassembled WGS sequence"/>
</dbReference>
<keyword evidence="1" id="KW-0001">2Fe-2S</keyword>
<dbReference type="SUPFAM" id="SSF54292">
    <property type="entry name" value="2Fe-2S ferredoxin-like"/>
    <property type="match status" value="1"/>
</dbReference>
<evidence type="ECO:0000256" key="5">
    <source>
        <dbReference type="ARBA" id="ARBA00023014"/>
    </source>
</evidence>
<dbReference type="InterPro" id="IPR006058">
    <property type="entry name" value="2Fe2S_fd_BS"/>
</dbReference>
<evidence type="ECO:0000256" key="3">
    <source>
        <dbReference type="ARBA" id="ARBA00023002"/>
    </source>
</evidence>
<dbReference type="EMBL" id="JAMQJZ010000009">
    <property type="protein sequence ID" value="MDC3421177.1"/>
    <property type="molecule type" value="Genomic_DNA"/>
</dbReference>
<keyword evidence="5" id="KW-0411">Iron-sulfur</keyword>
<organism evidence="7 8">
    <name type="scientific">Aquibacillus koreensis</name>
    <dbReference type="NCBI Taxonomy" id="279446"/>
    <lineage>
        <taxon>Bacteria</taxon>
        <taxon>Bacillati</taxon>
        <taxon>Bacillota</taxon>
        <taxon>Bacilli</taxon>
        <taxon>Bacillales</taxon>
        <taxon>Bacillaceae</taxon>
        <taxon>Aquibacillus</taxon>
    </lineage>
</organism>
<dbReference type="PROSITE" id="PS00197">
    <property type="entry name" value="2FE2S_FER_1"/>
    <property type="match status" value="1"/>
</dbReference>
<dbReference type="Gene3D" id="1.10.150.120">
    <property type="entry name" value="[2Fe-2S]-binding domain"/>
    <property type="match status" value="1"/>
</dbReference>
<feature type="domain" description="2Fe-2S ferredoxin-type" evidence="6">
    <location>
        <begin position="19"/>
        <end position="95"/>
    </location>
</feature>
<evidence type="ECO:0000256" key="4">
    <source>
        <dbReference type="ARBA" id="ARBA00023004"/>
    </source>
</evidence>
<evidence type="ECO:0000256" key="1">
    <source>
        <dbReference type="ARBA" id="ARBA00022714"/>
    </source>
</evidence>
<dbReference type="InterPro" id="IPR036010">
    <property type="entry name" value="2Fe-2S_ferredoxin-like_sf"/>
</dbReference>
<keyword evidence="4" id="KW-0408">Iron</keyword>
<accession>A0A9X4AII1</accession>
<dbReference type="GO" id="GO:0046872">
    <property type="term" value="F:metal ion binding"/>
    <property type="evidence" value="ECO:0007669"/>
    <property type="project" value="UniProtKB-KW"/>
</dbReference>
<evidence type="ECO:0000313" key="8">
    <source>
        <dbReference type="Proteomes" id="UP001145072"/>
    </source>
</evidence>
<proteinExistence type="predicted"/>
<dbReference type="GO" id="GO:0016491">
    <property type="term" value="F:oxidoreductase activity"/>
    <property type="evidence" value="ECO:0007669"/>
    <property type="project" value="UniProtKB-KW"/>
</dbReference>
<comment type="caution">
    <text evidence="7">The sequence shown here is derived from an EMBL/GenBank/DDBJ whole genome shotgun (WGS) entry which is preliminary data.</text>
</comment>
<keyword evidence="2" id="KW-0479">Metal-binding</keyword>
<dbReference type="FunFam" id="1.10.150.120:FF:000003">
    <property type="entry name" value="Carbon monoxide dehydrogenase, small subunit"/>
    <property type="match status" value="1"/>
</dbReference>
<keyword evidence="3" id="KW-0560">Oxidoreductase</keyword>
<dbReference type="SUPFAM" id="SSF47741">
    <property type="entry name" value="CO dehydrogenase ISP C-domain like"/>
    <property type="match status" value="1"/>
</dbReference>
<protein>
    <submittedName>
        <fullName evidence="7">(2Fe-2S)-binding protein</fullName>
    </submittedName>
</protein>
<dbReference type="PROSITE" id="PS51085">
    <property type="entry name" value="2FE2S_FER_2"/>
    <property type="match status" value="1"/>
</dbReference>
<dbReference type="RefSeq" id="WP_259871718.1">
    <property type="nucleotide sequence ID" value="NZ_JAMQJZ010000009.1"/>
</dbReference>
<dbReference type="PANTHER" id="PTHR44379">
    <property type="entry name" value="OXIDOREDUCTASE WITH IRON-SULFUR SUBUNIT"/>
    <property type="match status" value="1"/>
</dbReference>
<evidence type="ECO:0000313" key="7">
    <source>
        <dbReference type="EMBL" id="MDC3421177.1"/>
    </source>
</evidence>
<dbReference type="AlphaFoldDB" id="A0A9X4AII1"/>
<dbReference type="Pfam" id="PF01799">
    <property type="entry name" value="Fer2_2"/>
    <property type="match status" value="1"/>
</dbReference>